<protein>
    <submittedName>
        <fullName evidence="1">Uncharacterized protein</fullName>
    </submittedName>
</protein>
<evidence type="ECO:0000313" key="2">
    <source>
        <dbReference type="Proteomes" id="UP000467322"/>
    </source>
</evidence>
<proteinExistence type="predicted"/>
<organism evidence="1 2">
    <name type="scientific">Maritimibacter harenae</name>
    <dbReference type="NCBI Taxonomy" id="2606218"/>
    <lineage>
        <taxon>Bacteria</taxon>
        <taxon>Pseudomonadati</taxon>
        <taxon>Pseudomonadota</taxon>
        <taxon>Alphaproteobacteria</taxon>
        <taxon>Rhodobacterales</taxon>
        <taxon>Roseobacteraceae</taxon>
        <taxon>Maritimibacter</taxon>
    </lineage>
</organism>
<evidence type="ECO:0000313" key="1">
    <source>
        <dbReference type="EMBL" id="MZR12292.1"/>
    </source>
</evidence>
<dbReference type="AlphaFoldDB" id="A0A845LZK9"/>
<name>A0A845LZK9_9RHOB</name>
<keyword evidence="2" id="KW-1185">Reference proteome</keyword>
<gene>
    <name evidence="1" type="ORF">GQE99_04610</name>
</gene>
<sequence>MTLLEKARAGRKAALASLNEKADTDTEMTSIFDFDFEPPAKPIPSFTSVRSEGSLVRLAA</sequence>
<comment type="caution">
    <text evidence="1">The sequence shown here is derived from an EMBL/GenBank/DDBJ whole genome shotgun (WGS) entry which is preliminary data.</text>
</comment>
<dbReference type="Proteomes" id="UP000467322">
    <property type="component" value="Unassembled WGS sequence"/>
</dbReference>
<dbReference type="EMBL" id="WTUX01000010">
    <property type="protein sequence ID" value="MZR12292.1"/>
    <property type="molecule type" value="Genomic_DNA"/>
</dbReference>
<reference evidence="1 2" key="1">
    <citation type="submission" date="2019-12" db="EMBL/GenBank/DDBJ databases">
        <title>Maritimibacter sp. nov. sp. isolated from sea sand.</title>
        <authorList>
            <person name="Kim J."/>
            <person name="Jeong S.E."/>
            <person name="Jung H.S."/>
            <person name="Jeon C.O."/>
        </authorList>
    </citation>
    <scope>NUCLEOTIDE SEQUENCE [LARGE SCALE GENOMIC DNA]</scope>
    <source>
        <strain evidence="1 2">DP07</strain>
    </source>
</reference>
<dbReference type="RefSeq" id="WP_161350411.1">
    <property type="nucleotide sequence ID" value="NZ_WTUX01000010.1"/>
</dbReference>
<accession>A0A845LZK9</accession>